<accession>A0ACB7UHT6</accession>
<dbReference type="Proteomes" id="UP000827976">
    <property type="component" value="Chromosome 16"/>
</dbReference>
<reference evidence="2" key="1">
    <citation type="journal article" date="2022" name="Nat. Commun.">
        <title>Chromosome evolution and the genetic basis of agronomically important traits in greater yam.</title>
        <authorList>
            <person name="Bredeson J.V."/>
            <person name="Lyons J.B."/>
            <person name="Oniyinde I.O."/>
            <person name="Okereke N.R."/>
            <person name="Kolade O."/>
            <person name="Nnabue I."/>
            <person name="Nwadili C.O."/>
            <person name="Hribova E."/>
            <person name="Parker M."/>
            <person name="Nwogha J."/>
            <person name="Shu S."/>
            <person name="Carlson J."/>
            <person name="Kariba R."/>
            <person name="Muthemba S."/>
            <person name="Knop K."/>
            <person name="Barton G.J."/>
            <person name="Sherwood A.V."/>
            <person name="Lopez-Montes A."/>
            <person name="Asiedu R."/>
            <person name="Jamnadass R."/>
            <person name="Muchugi A."/>
            <person name="Goodstein D."/>
            <person name="Egesi C.N."/>
            <person name="Featherston J."/>
            <person name="Asfaw A."/>
            <person name="Simpson G.G."/>
            <person name="Dolezel J."/>
            <person name="Hendre P.S."/>
            <person name="Van Deynze A."/>
            <person name="Kumar P.L."/>
            <person name="Obidiegwu J.E."/>
            <person name="Bhattacharjee R."/>
            <person name="Rokhsar D.S."/>
        </authorList>
    </citation>
    <scope>NUCLEOTIDE SEQUENCE [LARGE SCALE GENOMIC DNA]</scope>
    <source>
        <strain evidence="2">cv. TDa95/00328</strain>
    </source>
</reference>
<organism evidence="1 2">
    <name type="scientific">Dioscorea alata</name>
    <name type="common">Purple yam</name>
    <dbReference type="NCBI Taxonomy" id="55571"/>
    <lineage>
        <taxon>Eukaryota</taxon>
        <taxon>Viridiplantae</taxon>
        <taxon>Streptophyta</taxon>
        <taxon>Embryophyta</taxon>
        <taxon>Tracheophyta</taxon>
        <taxon>Spermatophyta</taxon>
        <taxon>Magnoliopsida</taxon>
        <taxon>Liliopsida</taxon>
        <taxon>Dioscoreales</taxon>
        <taxon>Dioscoreaceae</taxon>
        <taxon>Dioscorea</taxon>
    </lineage>
</organism>
<keyword evidence="2" id="KW-1185">Reference proteome</keyword>
<proteinExistence type="predicted"/>
<dbReference type="EMBL" id="CM037026">
    <property type="protein sequence ID" value="KAH7659855.1"/>
    <property type="molecule type" value="Genomic_DNA"/>
</dbReference>
<protein>
    <submittedName>
        <fullName evidence="1">Uncharacterized protein</fullName>
    </submittedName>
</protein>
<comment type="caution">
    <text evidence="1">The sequence shown here is derived from an EMBL/GenBank/DDBJ whole genome shotgun (WGS) entry which is preliminary data.</text>
</comment>
<evidence type="ECO:0000313" key="2">
    <source>
        <dbReference type="Proteomes" id="UP000827976"/>
    </source>
</evidence>
<gene>
    <name evidence="1" type="ORF">IHE45_16G059300</name>
</gene>
<sequence length="123" mass="14550">MKIQLLCCLLLVQIFQLTWCSNEKILENNDHQMDQLQGFTAEMKSNEHVNKMKVESVDEHELDTKEDANESKDGGVRTMHVVIQRRPRKNSATSIHTMHNHSVLMYFYFLPFWLVSLFIHKLF</sequence>
<name>A0ACB7UHT6_DIOAL</name>
<evidence type="ECO:0000313" key="1">
    <source>
        <dbReference type="EMBL" id="KAH7659855.1"/>
    </source>
</evidence>